<reference evidence="3" key="1">
    <citation type="submission" date="2025-08" db="UniProtKB">
        <authorList>
            <consortium name="RefSeq"/>
        </authorList>
    </citation>
    <scope>IDENTIFICATION</scope>
    <source>
        <tissue evidence="3">Muscle</tissue>
    </source>
</reference>
<dbReference type="Pfam" id="PF14989">
    <property type="entry name" value="CCDC32"/>
    <property type="match status" value="1"/>
</dbReference>
<feature type="region of interest" description="Disordered" evidence="1">
    <location>
        <begin position="1"/>
        <end position="25"/>
    </location>
</feature>
<name>A0ABM1BBM7_LIMPO</name>
<dbReference type="GeneID" id="106463273"/>
<evidence type="ECO:0000313" key="2">
    <source>
        <dbReference type="Proteomes" id="UP000694941"/>
    </source>
</evidence>
<sequence>MADPWLEREDSRNDEKRLSECHTDERTESISSFDDDFTAVSRLPDSDNYIKSLESRLDKLKCKNRDLSSKDIITSLQAVRHGHVERRCLTDPPVTCSLFSDYESVDIDEEISSSYIEKRIFPAKQALTKEEIQALLEADILAKTTAAMTDEESHVKDSSSPEALR</sequence>
<dbReference type="InterPro" id="IPR028039">
    <property type="entry name" value="CCDC32"/>
</dbReference>
<dbReference type="PANTHER" id="PTHR31800">
    <property type="entry name" value="COILED-COIL DOMAIN-CONTAINING PROTEIN 32"/>
    <property type="match status" value="1"/>
</dbReference>
<accession>A0ABM1BBM7</accession>
<dbReference type="PANTHER" id="PTHR31800:SF1">
    <property type="entry name" value="COILED-COIL DOMAIN-CONTAINING PROTEIN 32"/>
    <property type="match status" value="1"/>
</dbReference>
<keyword evidence="2" id="KW-1185">Reference proteome</keyword>
<evidence type="ECO:0000256" key="1">
    <source>
        <dbReference type="SAM" id="MobiDB-lite"/>
    </source>
</evidence>
<evidence type="ECO:0000313" key="3">
    <source>
        <dbReference type="RefSeq" id="XP_013778745.1"/>
    </source>
</evidence>
<proteinExistence type="predicted"/>
<organism evidence="2 3">
    <name type="scientific">Limulus polyphemus</name>
    <name type="common">Atlantic horseshoe crab</name>
    <dbReference type="NCBI Taxonomy" id="6850"/>
    <lineage>
        <taxon>Eukaryota</taxon>
        <taxon>Metazoa</taxon>
        <taxon>Ecdysozoa</taxon>
        <taxon>Arthropoda</taxon>
        <taxon>Chelicerata</taxon>
        <taxon>Merostomata</taxon>
        <taxon>Xiphosura</taxon>
        <taxon>Limulidae</taxon>
        <taxon>Limulus</taxon>
    </lineage>
</organism>
<protein>
    <submittedName>
        <fullName evidence="3">Uncharacterized protein LOC106463273</fullName>
    </submittedName>
</protein>
<dbReference type="Proteomes" id="UP000694941">
    <property type="component" value="Unplaced"/>
</dbReference>
<gene>
    <name evidence="3" type="primary">LOC106463273</name>
</gene>
<dbReference type="RefSeq" id="XP_013778745.1">
    <property type="nucleotide sequence ID" value="XM_013923291.2"/>
</dbReference>